<name>A0ABU1A9T1_9LACO</name>
<reference evidence="4 5" key="1">
    <citation type="journal article" date="2023" name="Int. J. Syst. Evol. Microbiol.">
        <title>Lactiplantibacillus brownii sp. nov., a novel psychrotolerant species isolated from sauerkraut.</title>
        <authorList>
            <person name="Heng Y.C."/>
            <person name="Silvaraju S."/>
            <person name="Lee J.K.Y."/>
            <person name="Kittelmann S."/>
        </authorList>
    </citation>
    <scope>NUCLEOTIDE SEQUENCE [LARGE SCALE GENOMIC DNA]</scope>
    <source>
        <strain evidence="4 5">WILCCON 0030</strain>
    </source>
</reference>
<sequence>MVTRMPHKVSSGFTLIETVITLGLLTSLLVVAVARFPQQTPQFNNETAFWDQFQTLWQERVFIASAKDYQQMVWFDRDAVRFVPLSPEDHLKAVTLRLPKTLHKVSGTPSTKIMKNGHPKLAAVYYRSTLEPHNLTKLSVKMGWGAYSVDQISG</sequence>
<evidence type="ECO:0000256" key="3">
    <source>
        <dbReference type="SAM" id="Phobius"/>
    </source>
</evidence>
<accession>A0ABU1A9T1</accession>
<keyword evidence="3" id="KW-0812">Transmembrane</keyword>
<dbReference type="PROSITE" id="PS00409">
    <property type="entry name" value="PROKAR_NTER_METHYL"/>
    <property type="match status" value="1"/>
</dbReference>
<evidence type="ECO:0000313" key="5">
    <source>
        <dbReference type="Proteomes" id="UP001227831"/>
    </source>
</evidence>
<feature type="transmembrane region" description="Helical" evidence="3">
    <location>
        <begin position="12"/>
        <end position="34"/>
    </location>
</feature>
<dbReference type="InterPro" id="IPR012902">
    <property type="entry name" value="N_methyl_site"/>
</dbReference>
<gene>
    <name evidence="4" type="ORF">RA086_08650</name>
</gene>
<protein>
    <submittedName>
        <fullName evidence="4">Type II secretion system protein</fullName>
    </submittedName>
</protein>
<organism evidence="4 5">
    <name type="scientific">Lactiplantibacillus brownii</name>
    <dbReference type="NCBI Taxonomy" id="3069269"/>
    <lineage>
        <taxon>Bacteria</taxon>
        <taxon>Bacillati</taxon>
        <taxon>Bacillota</taxon>
        <taxon>Bacilli</taxon>
        <taxon>Lactobacillales</taxon>
        <taxon>Lactobacillaceae</taxon>
        <taxon>Lactiplantibacillus</taxon>
    </lineage>
</organism>
<comment type="caution">
    <text evidence="4">The sequence shown here is derived from an EMBL/GenBank/DDBJ whole genome shotgun (WGS) entry which is preliminary data.</text>
</comment>
<dbReference type="RefSeq" id="WP_308703405.1">
    <property type="nucleotide sequence ID" value="NZ_AP027463.1"/>
</dbReference>
<proteinExistence type="predicted"/>
<keyword evidence="5" id="KW-1185">Reference proteome</keyword>
<keyword evidence="3" id="KW-1133">Transmembrane helix</keyword>
<keyword evidence="3" id="KW-0472">Membrane</keyword>
<evidence type="ECO:0000313" key="4">
    <source>
        <dbReference type="EMBL" id="MDQ7937676.1"/>
    </source>
</evidence>
<comment type="subcellular location">
    <subcellularLocation>
        <location evidence="1">Cell surface</location>
    </subcellularLocation>
</comment>
<dbReference type="Proteomes" id="UP001227831">
    <property type="component" value="Unassembled WGS sequence"/>
</dbReference>
<dbReference type="EMBL" id="JAVCWF010000001">
    <property type="protein sequence ID" value="MDQ7937676.1"/>
    <property type="molecule type" value="Genomic_DNA"/>
</dbReference>
<evidence type="ECO:0000256" key="2">
    <source>
        <dbReference type="ARBA" id="ARBA00023287"/>
    </source>
</evidence>
<keyword evidence="2" id="KW-0178">Competence</keyword>
<evidence type="ECO:0000256" key="1">
    <source>
        <dbReference type="ARBA" id="ARBA00004241"/>
    </source>
</evidence>